<name>A0A8I6X6A0_HORVV</name>
<keyword evidence="2" id="KW-1185">Reference proteome</keyword>
<evidence type="ECO:0000313" key="1">
    <source>
        <dbReference type="EnsemblPlants" id="HORVU.MOREX.r3.1HG0057200.1.CDS1"/>
    </source>
</evidence>
<sequence>MSAGRLRNSLGDFEANLPLFLPSLLACMVMVHASVKPNESSTSSQAFKFHLTTPIFYSSAASF</sequence>
<dbReference type="Gramene" id="HORVU.MOREX.r2.1HG0045170.1">
    <property type="protein sequence ID" value="HORVU.MOREX.r2.1HG0045170.1.CDS.1"/>
    <property type="gene ID" value="HORVU.MOREX.r2.1HG0045170"/>
</dbReference>
<reference evidence="2" key="1">
    <citation type="journal article" date="2012" name="Nature">
        <title>A physical, genetic and functional sequence assembly of the barley genome.</title>
        <authorList>
            <consortium name="The International Barley Genome Sequencing Consortium"/>
            <person name="Mayer K.F."/>
            <person name="Waugh R."/>
            <person name="Brown J.W."/>
            <person name="Schulman A."/>
            <person name="Langridge P."/>
            <person name="Platzer M."/>
            <person name="Fincher G.B."/>
            <person name="Muehlbauer G.J."/>
            <person name="Sato K."/>
            <person name="Close T.J."/>
            <person name="Wise R.P."/>
            <person name="Stein N."/>
        </authorList>
    </citation>
    <scope>NUCLEOTIDE SEQUENCE [LARGE SCALE GENOMIC DNA]</scope>
    <source>
        <strain evidence="2">cv. Morex</strain>
    </source>
</reference>
<dbReference type="PROSITE" id="PS51257">
    <property type="entry name" value="PROKAR_LIPOPROTEIN"/>
    <property type="match status" value="1"/>
</dbReference>
<dbReference type="Gramene" id="HORVU.MOREX.r3.1HG0057200.1">
    <property type="protein sequence ID" value="HORVU.MOREX.r3.1HG0057200.1.CDS1"/>
    <property type="gene ID" value="HORVU.MOREX.r3.1HG0057200"/>
</dbReference>
<accession>A0A8I6X6A0</accession>
<evidence type="ECO:0000313" key="2">
    <source>
        <dbReference type="Proteomes" id="UP000011116"/>
    </source>
</evidence>
<reference evidence="1" key="3">
    <citation type="submission" date="2022-01" db="UniProtKB">
        <authorList>
            <consortium name="EnsemblPlants"/>
        </authorList>
    </citation>
    <scope>IDENTIFICATION</scope>
    <source>
        <strain evidence="1">subsp. vulgare</strain>
    </source>
</reference>
<organism evidence="1 2">
    <name type="scientific">Hordeum vulgare subsp. vulgare</name>
    <name type="common">Domesticated barley</name>
    <dbReference type="NCBI Taxonomy" id="112509"/>
    <lineage>
        <taxon>Eukaryota</taxon>
        <taxon>Viridiplantae</taxon>
        <taxon>Streptophyta</taxon>
        <taxon>Embryophyta</taxon>
        <taxon>Tracheophyta</taxon>
        <taxon>Spermatophyta</taxon>
        <taxon>Magnoliopsida</taxon>
        <taxon>Liliopsida</taxon>
        <taxon>Poales</taxon>
        <taxon>Poaceae</taxon>
        <taxon>BOP clade</taxon>
        <taxon>Pooideae</taxon>
        <taxon>Triticodae</taxon>
        <taxon>Triticeae</taxon>
        <taxon>Hordeinae</taxon>
        <taxon>Hordeum</taxon>
    </lineage>
</organism>
<dbReference type="Proteomes" id="UP000011116">
    <property type="component" value="Chromosome 1H"/>
</dbReference>
<reference evidence="1" key="2">
    <citation type="submission" date="2020-10" db="EMBL/GenBank/DDBJ databases">
        <authorList>
            <person name="Scholz U."/>
            <person name="Mascher M."/>
            <person name="Fiebig A."/>
        </authorList>
    </citation>
    <scope>NUCLEOTIDE SEQUENCE [LARGE SCALE GENOMIC DNA]</scope>
    <source>
        <strain evidence="1">cv. Morex</strain>
    </source>
</reference>
<protein>
    <submittedName>
        <fullName evidence="1">Uncharacterized protein</fullName>
    </submittedName>
</protein>
<dbReference type="EnsemblPlants" id="HORVU.MOREX.r3.1HG0057200.1">
    <property type="protein sequence ID" value="HORVU.MOREX.r3.1HG0057200.1.CDS1"/>
    <property type="gene ID" value="HORVU.MOREX.r3.1HG0057200"/>
</dbReference>
<proteinExistence type="predicted"/>
<dbReference type="SMR" id="A0A8I6X6A0"/>
<dbReference type="AlphaFoldDB" id="A0A8I6X6A0"/>